<evidence type="ECO:0000256" key="2">
    <source>
        <dbReference type="ARBA" id="ARBA00022475"/>
    </source>
</evidence>
<keyword evidence="6 8" id="KW-0449">Lipoprotein</keyword>
<dbReference type="KEGG" id="kki:KKKWG1_1996"/>
<dbReference type="EMBL" id="LS483426">
    <property type="protein sequence ID" value="SQH25809.1"/>
    <property type="molecule type" value="Genomic_DNA"/>
</dbReference>
<dbReference type="Proteomes" id="UP000248598">
    <property type="component" value="Chromosome 1"/>
</dbReference>
<feature type="chain" id="PRO_5043399236" evidence="7">
    <location>
        <begin position="17"/>
        <end position="46"/>
    </location>
</feature>
<evidence type="ECO:0000256" key="7">
    <source>
        <dbReference type="SAM" id="SignalP"/>
    </source>
</evidence>
<keyword evidence="2" id="KW-1003">Cell membrane</keyword>
<dbReference type="GO" id="GO:0016020">
    <property type="term" value="C:membrane"/>
    <property type="evidence" value="ECO:0007669"/>
    <property type="project" value="InterPro"/>
</dbReference>
<sequence length="46" mass="4660">MKKLLLIALTSMAVLSACNTISGAGKDISAAGHAVTDTAQEVKQAM</sequence>
<keyword evidence="4" id="KW-0472">Membrane</keyword>
<dbReference type="InterPro" id="IPR012556">
    <property type="entry name" value="Entericidin"/>
</dbReference>
<keyword evidence="3 7" id="KW-0732">Signal</keyword>
<comment type="similarity">
    <text evidence="1">Belongs to the EcnA/EcnB lipoprotein family.</text>
</comment>
<name>A0AAX2J687_KINKI</name>
<evidence type="ECO:0000256" key="1">
    <source>
        <dbReference type="ARBA" id="ARBA00010296"/>
    </source>
</evidence>
<dbReference type="GO" id="GO:0009636">
    <property type="term" value="P:response to toxic substance"/>
    <property type="evidence" value="ECO:0007669"/>
    <property type="project" value="InterPro"/>
</dbReference>
<dbReference type="PROSITE" id="PS51257">
    <property type="entry name" value="PROKAR_LIPOPROTEIN"/>
    <property type="match status" value="1"/>
</dbReference>
<evidence type="ECO:0000313" key="8">
    <source>
        <dbReference type="EMBL" id="SQH25809.1"/>
    </source>
</evidence>
<dbReference type="AlphaFoldDB" id="A0AAX2J687"/>
<protein>
    <submittedName>
        <fullName evidence="8">Entericidin B membrane lipoprotein</fullName>
    </submittedName>
</protein>
<gene>
    <name evidence="8" type="ORF">NCTC10529_02022</name>
</gene>
<evidence type="ECO:0000256" key="6">
    <source>
        <dbReference type="ARBA" id="ARBA00023288"/>
    </source>
</evidence>
<feature type="signal peptide" evidence="7">
    <location>
        <begin position="1"/>
        <end position="16"/>
    </location>
</feature>
<reference evidence="8 9" key="1">
    <citation type="submission" date="2018-06" db="EMBL/GenBank/DDBJ databases">
        <authorList>
            <consortium name="Pathogen Informatics"/>
            <person name="Doyle S."/>
        </authorList>
    </citation>
    <scope>NUCLEOTIDE SEQUENCE [LARGE SCALE GENOMIC DNA]</scope>
    <source>
        <strain evidence="8 9">NCTC10529</strain>
    </source>
</reference>
<evidence type="ECO:0000256" key="3">
    <source>
        <dbReference type="ARBA" id="ARBA00022729"/>
    </source>
</evidence>
<evidence type="ECO:0000313" key="9">
    <source>
        <dbReference type="Proteomes" id="UP000248598"/>
    </source>
</evidence>
<proteinExistence type="inferred from homology"/>
<dbReference type="Pfam" id="PF08085">
    <property type="entry name" value="Entericidin"/>
    <property type="match status" value="1"/>
</dbReference>
<dbReference type="RefSeq" id="WP_003791058.1">
    <property type="nucleotide sequence ID" value="NZ_CP050136.1"/>
</dbReference>
<evidence type="ECO:0000256" key="4">
    <source>
        <dbReference type="ARBA" id="ARBA00023136"/>
    </source>
</evidence>
<evidence type="ECO:0000256" key="5">
    <source>
        <dbReference type="ARBA" id="ARBA00023139"/>
    </source>
</evidence>
<accession>A0AAX2J687</accession>
<dbReference type="GeneID" id="93263281"/>
<organism evidence="8 9">
    <name type="scientific">Kingella kingae</name>
    <dbReference type="NCBI Taxonomy" id="504"/>
    <lineage>
        <taxon>Bacteria</taxon>
        <taxon>Pseudomonadati</taxon>
        <taxon>Pseudomonadota</taxon>
        <taxon>Betaproteobacteria</taxon>
        <taxon>Neisseriales</taxon>
        <taxon>Neisseriaceae</taxon>
        <taxon>Kingella</taxon>
    </lineage>
</organism>
<keyword evidence="5" id="KW-0564">Palmitate</keyword>